<keyword evidence="4" id="KW-0238">DNA-binding</keyword>
<sequence>MSTLNLSKTERIDVRASAPVKQLLQEAARACHKNVSEFLLDAGVTAAAQTLADRRQFVLDEAQWQAFQEALDRSVQGKPRLKKLLDEPGVLG</sequence>
<keyword evidence="2" id="KW-1277">Toxin-antitoxin system</keyword>
<evidence type="ECO:0000256" key="2">
    <source>
        <dbReference type="ARBA" id="ARBA00022649"/>
    </source>
</evidence>
<evidence type="ECO:0000256" key="4">
    <source>
        <dbReference type="ARBA" id="ARBA00023125"/>
    </source>
</evidence>
<evidence type="ECO:0000256" key="1">
    <source>
        <dbReference type="ARBA" id="ARBA00022491"/>
    </source>
</evidence>
<dbReference type="EMBL" id="CP014671">
    <property type="protein sequence ID" value="ANX03478.1"/>
    <property type="molecule type" value="Genomic_DNA"/>
</dbReference>
<name>A0A1B1YRP2_9GAMM</name>
<evidence type="ECO:0000256" key="3">
    <source>
        <dbReference type="ARBA" id="ARBA00023015"/>
    </source>
</evidence>
<dbReference type="GO" id="GO:0003677">
    <property type="term" value="F:DNA binding"/>
    <property type="evidence" value="ECO:0007669"/>
    <property type="project" value="UniProtKB-KW"/>
</dbReference>
<evidence type="ECO:0008006" key="9">
    <source>
        <dbReference type="Google" id="ProtNLM"/>
    </source>
</evidence>
<gene>
    <name evidence="7" type="ORF">PG2T_04245</name>
</gene>
<proteinExistence type="inferred from homology"/>
<dbReference type="Pfam" id="PF08681">
    <property type="entry name" value="TacA1"/>
    <property type="match status" value="1"/>
</dbReference>
<dbReference type="PANTHER" id="PTHR35401">
    <property type="entry name" value="COPG FAMILY HELIX-TURN-HELIX PROTEIN-RELATED-RELATED"/>
    <property type="match status" value="1"/>
</dbReference>
<reference evidence="8" key="1">
    <citation type="submission" date="2016-03" db="EMBL/GenBank/DDBJ databases">
        <title>Complete genome sequence of Solimmundus cernigliae, representing a novel lineage of polycyclic aromatic hydrocarbon degraders within the Gammaproteobacteria.</title>
        <authorList>
            <person name="Singleton D.R."/>
            <person name="Dickey A.N."/>
            <person name="Scholl E.H."/>
            <person name="Wright F.A."/>
            <person name="Aitken M.D."/>
        </authorList>
    </citation>
    <scope>NUCLEOTIDE SEQUENCE [LARGE SCALE GENOMIC DNA]</scope>
    <source>
        <strain evidence="8">TR3.2</strain>
    </source>
</reference>
<evidence type="ECO:0000313" key="7">
    <source>
        <dbReference type="EMBL" id="ANX03478.1"/>
    </source>
</evidence>
<keyword evidence="8" id="KW-1185">Reference proteome</keyword>
<keyword evidence="1" id="KW-0678">Repressor</keyword>
<comment type="similarity">
    <text evidence="6">Belongs to the TacA antitoxin family.</text>
</comment>
<keyword evidence="3" id="KW-0805">Transcription regulation</keyword>
<dbReference type="PANTHER" id="PTHR35401:SF1">
    <property type="entry name" value="CYTOPLASMIC PROTEIN"/>
    <property type="match status" value="1"/>
</dbReference>
<dbReference type="InterPro" id="IPR014795">
    <property type="entry name" value="TacA_1-like"/>
</dbReference>
<dbReference type="STRING" id="1810504.PG2T_04245"/>
<dbReference type="RefSeq" id="WP_068802974.1">
    <property type="nucleotide sequence ID" value="NZ_CP014671.1"/>
</dbReference>
<protein>
    <recommendedName>
        <fullName evidence="9">DUF1778 domain-containing protein</fullName>
    </recommendedName>
</protein>
<evidence type="ECO:0000256" key="5">
    <source>
        <dbReference type="ARBA" id="ARBA00023163"/>
    </source>
</evidence>
<dbReference type="GO" id="GO:0006355">
    <property type="term" value="P:regulation of DNA-templated transcription"/>
    <property type="evidence" value="ECO:0007669"/>
    <property type="project" value="InterPro"/>
</dbReference>
<dbReference type="SUPFAM" id="SSF47598">
    <property type="entry name" value="Ribbon-helix-helix"/>
    <property type="match status" value="1"/>
</dbReference>
<accession>A0A1B1YRP2</accession>
<dbReference type="AlphaFoldDB" id="A0A1B1YRP2"/>
<organism evidence="7 8">
    <name type="scientific">Immundisolibacter cernigliae</name>
    <dbReference type="NCBI Taxonomy" id="1810504"/>
    <lineage>
        <taxon>Bacteria</taxon>
        <taxon>Pseudomonadati</taxon>
        <taxon>Pseudomonadota</taxon>
        <taxon>Gammaproteobacteria</taxon>
        <taxon>Immundisolibacterales</taxon>
        <taxon>Immundisolibacteraceae</taxon>
        <taxon>Immundisolibacter</taxon>
    </lineage>
</organism>
<dbReference type="Proteomes" id="UP000092952">
    <property type="component" value="Chromosome"/>
</dbReference>
<dbReference type="InterPro" id="IPR010985">
    <property type="entry name" value="Ribbon_hlx_hlx"/>
</dbReference>
<keyword evidence="5" id="KW-0804">Transcription</keyword>
<dbReference type="OrthoDB" id="574265at2"/>
<evidence type="ECO:0000256" key="6">
    <source>
        <dbReference type="ARBA" id="ARBA00049988"/>
    </source>
</evidence>
<dbReference type="InParanoid" id="A0A1B1YRP2"/>
<dbReference type="Gene3D" id="1.20.5.780">
    <property type="entry name" value="Single helix bin"/>
    <property type="match status" value="1"/>
</dbReference>
<evidence type="ECO:0000313" key="8">
    <source>
        <dbReference type="Proteomes" id="UP000092952"/>
    </source>
</evidence>
<dbReference type="KEGG" id="gbi:PG2T_04245"/>